<protein>
    <submittedName>
        <fullName evidence="2">Uncharacterized protein</fullName>
    </submittedName>
</protein>
<feature type="signal peptide" evidence="1">
    <location>
        <begin position="1"/>
        <end position="17"/>
    </location>
</feature>
<feature type="chain" id="PRO_5042096902" evidence="1">
    <location>
        <begin position="18"/>
        <end position="583"/>
    </location>
</feature>
<proteinExistence type="predicted"/>
<sequence>MHMLWYVAIAFIGYVRCVQEVIDDMKLREFIGTLERFGAELKWVHVTQKAELISGISQTIGDKYAWAMNGAFTMYSQGASNTHLDTFKQAVQAYLTDVTVARADETLDSALKVFHDAVKKRNGELDKFFKNVYLLTSAYDKRHRMESTRLLLHSELQRWIKQIEHISKFYEDTKLFTETENSHTALVNTASSLSTELIAIRESLVEGSFNMSYALYVHSKWMSTIYSYNRVVMDVLMYIRGIKTRYSTATEFGTLSPRIDVVDALICGNEKEISEFNEPAYTKPADYWNKMLATTGDILINTLSHVKANNGMVISSLIPKTPDAEKTEFLTNATNTLKAATDAHKVNMVEVLKADNATGQVATSLSTTAAGVVSAIEAYSAAFNDLVKRNTEKMNAEEMKPLVLTAMKLDANVKEQIMSTIKSYITLHAFEFRAIGKASNMQSFDGVSEAFNLIMETFEHLKTQVMSQTPDHLTINVLDVVKLMGEQVDKGLEQLLALDTHLRTLHGSNAPPATIDNAIFTAVSHLKKFYVSDFYTEAAKALPPVVQSPSMDAKGAGSNLKKSGGVLETYGLLVGTMSVLLTL</sequence>
<accession>A0AAD8LHY1</accession>
<gene>
    <name evidence="2" type="ORF">BgAZ_305330</name>
</gene>
<dbReference type="EMBL" id="JAVEPI010000003">
    <property type="protein sequence ID" value="KAK1443015.1"/>
    <property type="molecule type" value="Genomic_DNA"/>
</dbReference>
<dbReference type="Proteomes" id="UP001230268">
    <property type="component" value="Unassembled WGS sequence"/>
</dbReference>
<dbReference type="AlphaFoldDB" id="A0AAD8LHY1"/>
<organism evidence="2 3">
    <name type="scientific">Babesia gibsoni</name>
    <dbReference type="NCBI Taxonomy" id="33632"/>
    <lineage>
        <taxon>Eukaryota</taxon>
        <taxon>Sar</taxon>
        <taxon>Alveolata</taxon>
        <taxon>Apicomplexa</taxon>
        <taxon>Aconoidasida</taxon>
        <taxon>Piroplasmida</taxon>
        <taxon>Babesiidae</taxon>
        <taxon>Babesia</taxon>
    </lineage>
</organism>
<comment type="caution">
    <text evidence="2">The sequence shown here is derived from an EMBL/GenBank/DDBJ whole genome shotgun (WGS) entry which is preliminary data.</text>
</comment>
<keyword evidence="3" id="KW-1185">Reference proteome</keyword>
<keyword evidence="1" id="KW-0732">Signal</keyword>
<reference evidence="2" key="1">
    <citation type="submission" date="2023-08" db="EMBL/GenBank/DDBJ databases">
        <title>Draft sequence of the Babesia gibsoni genome.</title>
        <authorList>
            <person name="Yamagishi J.Y."/>
            <person name="Xuan X.X."/>
        </authorList>
    </citation>
    <scope>NUCLEOTIDE SEQUENCE</scope>
    <source>
        <strain evidence="2">Azabu</strain>
    </source>
</reference>
<evidence type="ECO:0000256" key="1">
    <source>
        <dbReference type="SAM" id="SignalP"/>
    </source>
</evidence>
<evidence type="ECO:0000313" key="3">
    <source>
        <dbReference type="Proteomes" id="UP001230268"/>
    </source>
</evidence>
<name>A0AAD8LHY1_BABGI</name>
<evidence type="ECO:0000313" key="2">
    <source>
        <dbReference type="EMBL" id="KAK1443015.1"/>
    </source>
</evidence>